<dbReference type="SUPFAM" id="SSF50346">
    <property type="entry name" value="PRC-barrel domain"/>
    <property type="match status" value="1"/>
</dbReference>
<keyword evidence="4 5" id="KW-0143">Chaperone</keyword>
<dbReference type="HAMAP" id="MF_00014">
    <property type="entry name" value="Ribosome_mat_RimM"/>
    <property type="match status" value="1"/>
</dbReference>
<feature type="domain" description="PRC-barrel" evidence="7">
    <location>
        <begin position="98"/>
        <end position="167"/>
    </location>
</feature>
<dbReference type="GO" id="GO:0006364">
    <property type="term" value="P:rRNA processing"/>
    <property type="evidence" value="ECO:0007669"/>
    <property type="project" value="UniProtKB-UniRule"/>
</dbReference>
<dbReference type="EMBL" id="FQUG01000012">
    <property type="protein sequence ID" value="SHF30141.1"/>
    <property type="molecule type" value="Genomic_DNA"/>
</dbReference>
<comment type="function">
    <text evidence="5">An accessory protein needed during the final step in the assembly of 30S ribosomal subunit, possibly for assembly of the head region. Essential for efficient processing of 16S rRNA. May be needed both before and after RbfA during the maturation of 16S rRNA. It has affinity for free ribosomal 30S subunits but not for 70S ribosomes.</text>
</comment>
<keyword evidence="3 5" id="KW-0698">rRNA processing</keyword>
<keyword evidence="1 5" id="KW-0963">Cytoplasm</keyword>
<proteinExistence type="inferred from homology"/>
<dbReference type="SUPFAM" id="SSF50447">
    <property type="entry name" value="Translation proteins"/>
    <property type="match status" value="1"/>
</dbReference>
<dbReference type="AlphaFoldDB" id="A0A1M5AIN9"/>
<dbReference type="STRING" id="1123243.SAMN02745190_02336"/>
<dbReference type="NCBIfam" id="TIGR02273">
    <property type="entry name" value="16S_RimM"/>
    <property type="match status" value="1"/>
</dbReference>
<dbReference type="InterPro" id="IPR027275">
    <property type="entry name" value="PRC-brl_dom"/>
</dbReference>
<evidence type="ECO:0000259" key="6">
    <source>
        <dbReference type="Pfam" id="PF01782"/>
    </source>
</evidence>
<comment type="subcellular location">
    <subcellularLocation>
        <location evidence="5">Cytoplasm</location>
    </subcellularLocation>
</comment>
<feature type="domain" description="RimM N-terminal" evidence="6">
    <location>
        <begin position="14"/>
        <end position="91"/>
    </location>
</feature>
<dbReference type="Pfam" id="PF05239">
    <property type="entry name" value="PRC"/>
    <property type="match status" value="1"/>
</dbReference>
<dbReference type="InterPro" id="IPR011961">
    <property type="entry name" value="RimM"/>
</dbReference>
<dbReference type="GO" id="GO:0005737">
    <property type="term" value="C:cytoplasm"/>
    <property type="evidence" value="ECO:0007669"/>
    <property type="project" value="UniProtKB-SubCell"/>
</dbReference>
<dbReference type="GO" id="GO:0042274">
    <property type="term" value="P:ribosomal small subunit biogenesis"/>
    <property type="evidence" value="ECO:0007669"/>
    <property type="project" value="UniProtKB-UniRule"/>
</dbReference>
<protein>
    <recommendedName>
        <fullName evidence="5">Ribosome maturation factor RimM</fullName>
    </recommendedName>
</protein>
<evidence type="ECO:0000256" key="1">
    <source>
        <dbReference type="ARBA" id="ARBA00022490"/>
    </source>
</evidence>
<name>A0A1M5AIN9_9FIRM</name>
<dbReference type="OrthoDB" id="9810331at2"/>
<evidence type="ECO:0000256" key="4">
    <source>
        <dbReference type="ARBA" id="ARBA00023186"/>
    </source>
</evidence>
<dbReference type="Gene3D" id="2.40.30.60">
    <property type="entry name" value="RimM"/>
    <property type="match status" value="1"/>
</dbReference>
<reference evidence="8 9" key="1">
    <citation type="submission" date="2016-11" db="EMBL/GenBank/DDBJ databases">
        <authorList>
            <person name="Jaros S."/>
            <person name="Januszkiewicz K."/>
            <person name="Wedrychowicz H."/>
        </authorList>
    </citation>
    <scope>NUCLEOTIDE SEQUENCE [LARGE SCALE GENOMIC DNA]</scope>
    <source>
        <strain evidence="8 9">DSM 10502</strain>
    </source>
</reference>
<dbReference type="InterPro" id="IPR036976">
    <property type="entry name" value="RimM_N_sf"/>
</dbReference>
<evidence type="ECO:0000256" key="5">
    <source>
        <dbReference type="HAMAP-Rule" id="MF_00014"/>
    </source>
</evidence>
<evidence type="ECO:0000256" key="3">
    <source>
        <dbReference type="ARBA" id="ARBA00022552"/>
    </source>
</evidence>
<dbReference type="Pfam" id="PF01782">
    <property type="entry name" value="RimM"/>
    <property type="match status" value="1"/>
</dbReference>
<dbReference type="Proteomes" id="UP000184404">
    <property type="component" value="Unassembled WGS sequence"/>
</dbReference>
<dbReference type="Gene3D" id="2.30.30.240">
    <property type="entry name" value="PRC-barrel domain"/>
    <property type="match status" value="1"/>
</dbReference>
<dbReference type="GO" id="GO:0043022">
    <property type="term" value="F:ribosome binding"/>
    <property type="evidence" value="ECO:0007669"/>
    <property type="project" value="InterPro"/>
</dbReference>
<evidence type="ECO:0000256" key="2">
    <source>
        <dbReference type="ARBA" id="ARBA00022517"/>
    </source>
</evidence>
<comment type="subunit">
    <text evidence="5">Binds ribosomal protein uS19.</text>
</comment>
<keyword evidence="9" id="KW-1185">Reference proteome</keyword>
<comment type="domain">
    <text evidence="5">The PRC barrel domain binds ribosomal protein uS19.</text>
</comment>
<evidence type="ECO:0000259" key="7">
    <source>
        <dbReference type="Pfam" id="PF05239"/>
    </source>
</evidence>
<sequence>MTQSSQSAAKNNIVIGKIGAPHGVHGELKVVPITDYPERFKGMKKVFVDGDAMDIKSVRYQNDRILMTFSGYDSREKAAALTGRILSVERTDAVPLEEDEYYTFDILGLTVETEDGKILGNVTDVLQPGSNDVYVVESPESDEPILIPALKSVVKKISVADGKMIVKLQEVLE</sequence>
<evidence type="ECO:0000313" key="9">
    <source>
        <dbReference type="Proteomes" id="UP000184404"/>
    </source>
</evidence>
<dbReference type="RefSeq" id="WP_072936440.1">
    <property type="nucleotide sequence ID" value="NZ_FQUG01000012.1"/>
</dbReference>
<dbReference type="PANTHER" id="PTHR33692:SF1">
    <property type="entry name" value="RIBOSOME MATURATION FACTOR RIMM"/>
    <property type="match status" value="1"/>
</dbReference>
<organism evidence="8 9">
    <name type="scientific">Schwartzia succinivorans DSM 10502</name>
    <dbReference type="NCBI Taxonomy" id="1123243"/>
    <lineage>
        <taxon>Bacteria</taxon>
        <taxon>Bacillati</taxon>
        <taxon>Bacillota</taxon>
        <taxon>Negativicutes</taxon>
        <taxon>Selenomonadales</taxon>
        <taxon>Selenomonadaceae</taxon>
        <taxon>Schwartzia</taxon>
    </lineage>
</organism>
<accession>A0A1M5AIN9</accession>
<dbReference type="GO" id="GO:0005840">
    <property type="term" value="C:ribosome"/>
    <property type="evidence" value="ECO:0007669"/>
    <property type="project" value="InterPro"/>
</dbReference>
<dbReference type="InterPro" id="IPR002676">
    <property type="entry name" value="RimM_N"/>
</dbReference>
<evidence type="ECO:0000313" key="8">
    <source>
        <dbReference type="EMBL" id="SHF30141.1"/>
    </source>
</evidence>
<gene>
    <name evidence="5" type="primary">rimM</name>
    <name evidence="8" type="ORF">SAMN02745190_02336</name>
</gene>
<dbReference type="PANTHER" id="PTHR33692">
    <property type="entry name" value="RIBOSOME MATURATION FACTOR RIMM"/>
    <property type="match status" value="1"/>
</dbReference>
<comment type="similarity">
    <text evidence="5">Belongs to the RimM family.</text>
</comment>
<dbReference type="InterPro" id="IPR011033">
    <property type="entry name" value="PRC_barrel-like_sf"/>
</dbReference>
<keyword evidence="2 5" id="KW-0690">Ribosome biogenesis</keyword>
<dbReference type="InterPro" id="IPR009000">
    <property type="entry name" value="Transl_B-barrel_sf"/>
</dbReference>